<dbReference type="EMBL" id="LR899009">
    <property type="protein sequence ID" value="CAD7076732.1"/>
    <property type="molecule type" value="Genomic_DNA"/>
</dbReference>
<keyword evidence="2" id="KW-1185">Reference proteome</keyword>
<dbReference type="Proteomes" id="UP000594454">
    <property type="component" value="Chromosome 1"/>
</dbReference>
<name>A0A7R8U9M7_HERIL</name>
<accession>A0A7R8U9M7</accession>
<reference evidence="1 2" key="1">
    <citation type="submission" date="2020-11" db="EMBL/GenBank/DDBJ databases">
        <authorList>
            <person name="Wallbank WR R."/>
            <person name="Pardo Diaz C."/>
            <person name="Kozak K."/>
            <person name="Martin S."/>
            <person name="Jiggins C."/>
            <person name="Moest M."/>
            <person name="Warren A I."/>
            <person name="Generalovic N T."/>
            <person name="Byers J.R.P. K."/>
            <person name="Montejo-Kovacevich G."/>
            <person name="Yen C E."/>
        </authorList>
    </citation>
    <scope>NUCLEOTIDE SEQUENCE [LARGE SCALE GENOMIC DNA]</scope>
</reference>
<evidence type="ECO:0000313" key="1">
    <source>
        <dbReference type="EMBL" id="CAD7076732.1"/>
    </source>
</evidence>
<proteinExistence type="predicted"/>
<gene>
    <name evidence="1" type="ORF">HERILL_LOCUS131</name>
</gene>
<evidence type="ECO:0000313" key="2">
    <source>
        <dbReference type="Proteomes" id="UP000594454"/>
    </source>
</evidence>
<sequence length="92" mass="11116">MAQWYDDGKNVYEKRYSDRDVTKEAGSKIYNNARRLLFALDTGWQVPRPQRTRYTSKEEKTPKKQQKISLIVDELCNEWLVKMAKICLWWEK</sequence>
<organism evidence="1 2">
    <name type="scientific">Hermetia illucens</name>
    <name type="common">Black soldier fly</name>
    <dbReference type="NCBI Taxonomy" id="343691"/>
    <lineage>
        <taxon>Eukaryota</taxon>
        <taxon>Metazoa</taxon>
        <taxon>Ecdysozoa</taxon>
        <taxon>Arthropoda</taxon>
        <taxon>Hexapoda</taxon>
        <taxon>Insecta</taxon>
        <taxon>Pterygota</taxon>
        <taxon>Neoptera</taxon>
        <taxon>Endopterygota</taxon>
        <taxon>Diptera</taxon>
        <taxon>Brachycera</taxon>
        <taxon>Stratiomyomorpha</taxon>
        <taxon>Stratiomyidae</taxon>
        <taxon>Hermetiinae</taxon>
        <taxon>Hermetia</taxon>
    </lineage>
</organism>
<dbReference type="AlphaFoldDB" id="A0A7R8U9M7"/>
<protein>
    <submittedName>
        <fullName evidence="1">Uncharacterized protein</fullName>
    </submittedName>
</protein>
<dbReference type="InParanoid" id="A0A7R8U9M7"/>